<keyword evidence="2" id="KW-0732">Signal</keyword>
<dbReference type="CDD" id="cd07012">
    <property type="entry name" value="PBP2_Bug_TTT"/>
    <property type="match status" value="1"/>
</dbReference>
<organism evidence="3 4">
    <name type="scientific">Advenella incenata</name>
    <dbReference type="NCBI Taxonomy" id="267800"/>
    <lineage>
        <taxon>Bacteria</taxon>
        <taxon>Pseudomonadati</taxon>
        <taxon>Pseudomonadota</taxon>
        <taxon>Betaproteobacteria</taxon>
        <taxon>Burkholderiales</taxon>
        <taxon>Alcaligenaceae</taxon>
    </lineage>
</organism>
<evidence type="ECO:0000256" key="2">
    <source>
        <dbReference type="SAM" id="SignalP"/>
    </source>
</evidence>
<reference evidence="3 4" key="1">
    <citation type="submission" date="2019-02" db="EMBL/GenBank/DDBJ databases">
        <title>Genomic Encyclopedia of Type Strains, Phase IV (KMG-IV): sequencing the most valuable type-strain genomes for metagenomic binning, comparative biology and taxonomic classification.</title>
        <authorList>
            <person name="Goeker M."/>
        </authorList>
    </citation>
    <scope>NUCLEOTIDE SEQUENCE [LARGE SCALE GENOMIC DNA]</scope>
    <source>
        <strain evidence="3 4">DSM 23814</strain>
    </source>
</reference>
<dbReference type="PANTHER" id="PTHR42928">
    <property type="entry name" value="TRICARBOXYLATE-BINDING PROTEIN"/>
    <property type="match status" value="1"/>
</dbReference>
<protein>
    <submittedName>
        <fullName evidence="3">Tripartite-type tricarboxylate transporter receptor subunit TctC</fullName>
    </submittedName>
</protein>
<keyword evidence="4" id="KW-1185">Reference proteome</keyword>
<dbReference type="EMBL" id="SHKO01000001">
    <property type="protein sequence ID" value="RZT98486.1"/>
    <property type="molecule type" value="Genomic_DNA"/>
</dbReference>
<evidence type="ECO:0000256" key="1">
    <source>
        <dbReference type="ARBA" id="ARBA00006987"/>
    </source>
</evidence>
<gene>
    <name evidence="3" type="ORF">EV681_0264</name>
</gene>
<dbReference type="AlphaFoldDB" id="A0A4Q7VPW4"/>
<name>A0A4Q7VPW4_9BURK</name>
<evidence type="ECO:0000313" key="3">
    <source>
        <dbReference type="EMBL" id="RZT98486.1"/>
    </source>
</evidence>
<dbReference type="OrthoDB" id="8678477at2"/>
<dbReference type="Gene3D" id="3.40.190.10">
    <property type="entry name" value="Periplasmic binding protein-like II"/>
    <property type="match status" value="1"/>
</dbReference>
<dbReference type="Gene3D" id="3.40.190.150">
    <property type="entry name" value="Bordetella uptake gene, domain 1"/>
    <property type="match status" value="1"/>
</dbReference>
<dbReference type="SUPFAM" id="SSF53850">
    <property type="entry name" value="Periplasmic binding protein-like II"/>
    <property type="match status" value="1"/>
</dbReference>
<dbReference type="Proteomes" id="UP000293398">
    <property type="component" value="Unassembled WGS sequence"/>
</dbReference>
<comment type="similarity">
    <text evidence="1">Belongs to the UPF0065 (bug) family.</text>
</comment>
<accession>A0A4Q7VPW4</accession>
<dbReference type="InterPro" id="IPR042100">
    <property type="entry name" value="Bug_dom1"/>
</dbReference>
<dbReference type="Pfam" id="PF03401">
    <property type="entry name" value="TctC"/>
    <property type="match status" value="1"/>
</dbReference>
<keyword evidence="3" id="KW-0675">Receptor</keyword>
<sequence length="322" mass="34362">MKTESMLKLVLAALPLLAVSTAFAEYPDKPITLLVGYPPGGAADLTARLFADQLSQQLKQTVVVENKPGAGGTISTSNLARAKSDGYTLGIGTANSFGVDQFLYRVKYTPEDFTPISQLVSSPLILAVNKDIPANTVGELKDLIKKNPNDFNYSSSGIGGSPHIAGLMFEKAVGEDILHVPFKGGSDSMTAIVSGQVKYSFGTAASVLPLGKAGRYKMMGVTSPEKSPIAPDLPSLNESGMPGFTYQIWFGLLAPKGLPEDIADKLFNATQKALSNKQMQNKLLIEGNIVKASASRRQFKEFAMEKGNESLDRLKASGIQIK</sequence>
<comment type="caution">
    <text evidence="3">The sequence shown here is derived from an EMBL/GenBank/DDBJ whole genome shotgun (WGS) entry which is preliminary data.</text>
</comment>
<dbReference type="PIRSF" id="PIRSF017082">
    <property type="entry name" value="YflP"/>
    <property type="match status" value="1"/>
</dbReference>
<dbReference type="PANTHER" id="PTHR42928:SF5">
    <property type="entry name" value="BLR1237 PROTEIN"/>
    <property type="match status" value="1"/>
</dbReference>
<feature type="chain" id="PRO_5020289614" evidence="2">
    <location>
        <begin position="25"/>
        <end position="322"/>
    </location>
</feature>
<dbReference type="RefSeq" id="WP_128393558.1">
    <property type="nucleotide sequence ID" value="NZ_SHKO01000001.1"/>
</dbReference>
<dbReference type="InterPro" id="IPR005064">
    <property type="entry name" value="BUG"/>
</dbReference>
<proteinExistence type="inferred from homology"/>
<evidence type="ECO:0000313" key="4">
    <source>
        <dbReference type="Proteomes" id="UP000293398"/>
    </source>
</evidence>
<feature type="signal peptide" evidence="2">
    <location>
        <begin position="1"/>
        <end position="24"/>
    </location>
</feature>